<dbReference type="PANTHER" id="PTHR12213">
    <property type="entry name" value="CORRINOID ADENOSYLTRANSFERASE"/>
    <property type="match status" value="1"/>
</dbReference>
<evidence type="ECO:0000256" key="4">
    <source>
        <dbReference type="RuleBase" id="RU366026"/>
    </source>
</evidence>
<keyword evidence="4" id="KW-0169">Cobalamin biosynthesis</keyword>
<reference evidence="6" key="1">
    <citation type="submission" date="2014-01" db="EMBL/GenBank/DDBJ databases">
        <title>Role of dihydroxyacetone kinases I and II in the dha regulon of Klebsiella pneumoniae.</title>
        <authorList>
            <person name="Wei D."/>
            <person name="Wang M."/>
            <person name="Shi J."/>
            <person name="Jiang B."/>
            <person name="Hao J."/>
        </authorList>
    </citation>
    <scope>NUCLEOTIDE SEQUENCE</scope>
    <source>
        <strain evidence="6">CGMCC 1.6366</strain>
    </source>
</reference>
<dbReference type="InterPro" id="IPR016030">
    <property type="entry name" value="CblAdoTrfase-like"/>
</dbReference>
<evidence type="ECO:0000313" key="6">
    <source>
        <dbReference type="EMBL" id="AHX83546.1"/>
    </source>
</evidence>
<dbReference type="EC" id="2.5.1.17" evidence="4"/>
<keyword evidence="3 4" id="KW-0067">ATP-binding</keyword>
<dbReference type="Pfam" id="PF01923">
    <property type="entry name" value="Cob_adeno_trans"/>
    <property type="match status" value="1"/>
</dbReference>
<keyword evidence="1 4" id="KW-0808">Transferase</keyword>
<accession>A0A023T6M5</accession>
<evidence type="ECO:0000259" key="5">
    <source>
        <dbReference type="Pfam" id="PF01923"/>
    </source>
</evidence>
<dbReference type="Gene3D" id="1.20.1200.10">
    <property type="entry name" value="Cobalamin adenosyltransferase-like"/>
    <property type="match status" value="1"/>
</dbReference>
<evidence type="ECO:0000256" key="1">
    <source>
        <dbReference type="ARBA" id="ARBA00022679"/>
    </source>
</evidence>
<keyword evidence="2 4" id="KW-0547">Nucleotide-binding</keyword>
<dbReference type="UniPathway" id="UPA00148">
    <property type="reaction ID" value="UER00233"/>
</dbReference>
<evidence type="ECO:0000256" key="3">
    <source>
        <dbReference type="ARBA" id="ARBA00022840"/>
    </source>
</evidence>
<sequence length="176" mass="19590">MYRIYTRTGDKGTTALYGGSRIEKDHIRVEAYGTVDELISQLGVCYATTRDAGLRASLHQIQETLFALGAELASDARGLVRLSQTIGEEEITALERLIDRNMAESGPLKQFVIPGKNLASAQLHVARTLARRLERLLTAMDRSHPLRDALKRYSNRLSDALFSMARIEETRPDACA</sequence>
<dbReference type="GO" id="GO:0009236">
    <property type="term" value="P:cobalamin biosynthetic process"/>
    <property type="evidence" value="ECO:0007669"/>
    <property type="project" value="UniProtKB-UniRule"/>
</dbReference>
<dbReference type="InterPro" id="IPR029499">
    <property type="entry name" value="PduO-typ"/>
</dbReference>
<comment type="catalytic activity">
    <reaction evidence="4">
        <text>2 cob(II)yrinate a,c diamide + reduced [electron-transfer flavoprotein] + 2 ATP = 2 adenosylcob(III)yrinate a,c-diamide + 2 triphosphate + oxidized [electron-transfer flavoprotein] + 3 H(+)</text>
        <dbReference type="Rhea" id="RHEA:11528"/>
        <dbReference type="Rhea" id="RHEA-COMP:10685"/>
        <dbReference type="Rhea" id="RHEA-COMP:10686"/>
        <dbReference type="ChEBI" id="CHEBI:15378"/>
        <dbReference type="ChEBI" id="CHEBI:18036"/>
        <dbReference type="ChEBI" id="CHEBI:30616"/>
        <dbReference type="ChEBI" id="CHEBI:57692"/>
        <dbReference type="ChEBI" id="CHEBI:58307"/>
        <dbReference type="ChEBI" id="CHEBI:58503"/>
        <dbReference type="ChEBI" id="CHEBI:58537"/>
        <dbReference type="EC" id="2.5.1.17"/>
    </reaction>
</comment>
<organism evidence="6">
    <name type="scientific">Klebsiella pneumoniae subsp. pneumoniae</name>
    <dbReference type="NCBI Taxonomy" id="72407"/>
    <lineage>
        <taxon>Bacteria</taxon>
        <taxon>Pseudomonadati</taxon>
        <taxon>Pseudomonadota</taxon>
        <taxon>Gammaproteobacteria</taxon>
        <taxon>Enterobacterales</taxon>
        <taxon>Enterobacteriaceae</taxon>
        <taxon>Klebsiella/Raoultella group</taxon>
        <taxon>Klebsiella</taxon>
        <taxon>Klebsiella pneumoniae complex</taxon>
    </lineage>
</organism>
<dbReference type="SUPFAM" id="SSF89028">
    <property type="entry name" value="Cobalamin adenosyltransferase-like"/>
    <property type="match status" value="1"/>
</dbReference>
<name>A0A023T6M5_KLEPN</name>
<comment type="similarity">
    <text evidence="4">Belongs to the Cob(I)alamin adenosyltransferase family.</text>
</comment>
<dbReference type="NCBIfam" id="TIGR00636">
    <property type="entry name" value="PduO_Nterm"/>
    <property type="match status" value="1"/>
</dbReference>
<proteinExistence type="inferred from homology"/>
<comment type="pathway">
    <text evidence="4">Cofactor biosynthesis; adenosylcobalamin biosynthesis; adenosylcobalamin from cob(II)yrinate a,c-diamide: step 2/7.</text>
</comment>
<protein>
    <recommendedName>
        <fullName evidence="4">Corrinoid adenosyltransferase</fullName>
        <ecNumber evidence="4">2.5.1.17</ecNumber>
    </recommendedName>
    <alternativeName>
        <fullName evidence="4">Cob(II)alamin adenosyltransferase</fullName>
    </alternativeName>
    <alternativeName>
        <fullName evidence="4">Cob(II)yrinic acid a,c-diamide adenosyltransferase</fullName>
    </alternativeName>
    <alternativeName>
        <fullName evidence="4">Cobinamide/cobalamin adenosyltransferase</fullName>
    </alternativeName>
</protein>
<dbReference type="GO" id="GO:0008817">
    <property type="term" value="F:corrinoid adenosyltransferase activity"/>
    <property type="evidence" value="ECO:0007669"/>
    <property type="project" value="UniProtKB-UniRule"/>
</dbReference>
<dbReference type="GO" id="GO:0005524">
    <property type="term" value="F:ATP binding"/>
    <property type="evidence" value="ECO:0007669"/>
    <property type="project" value="UniProtKB-UniRule"/>
</dbReference>
<dbReference type="AlphaFoldDB" id="A0A023T6M5"/>
<feature type="domain" description="Cobalamin adenosyltransferase-like" evidence="5">
    <location>
        <begin position="4"/>
        <end position="167"/>
    </location>
</feature>
<dbReference type="InterPro" id="IPR036451">
    <property type="entry name" value="CblAdoTrfase-like_sf"/>
</dbReference>
<comment type="catalytic activity">
    <reaction evidence="4">
        <text>2 cob(II)alamin + reduced [electron-transfer flavoprotein] + 2 ATP = 2 adenosylcob(III)alamin + 2 triphosphate + oxidized [electron-transfer flavoprotein] + 3 H(+)</text>
        <dbReference type="Rhea" id="RHEA:28671"/>
        <dbReference type="Rhea" id="RHEA-COMP:10685"/>
        <dbReference type="Rhea" id="RHEA-COMP:10686"/>
        <dbReference type="ChEBI" id="CHEBI:15378"/>
        <dbReference type="ChEBI" id="CHEBI:16304"/>
        <dbReference type="ChEBI" id="CHEBI:18036"/>
        <dbReference type="ChEBI" id="CHEBI:18408"/>
        <dbReference type="ChEBI" id="CHEBI:30616"/>
        <dbReference type="ChEBI" id="CHEBI:57692"/>
        <dbReference type="ChEBI" id="CHEBI:58307"/>
        <dbReference type="EC" id="2.5.1.17"/>
    </reaction>
</comment>
<dbReference type="PANTHER" id="PTHR12213:SF0">
    <property type="entry name" value="CORRINOID ADENOSYLTRANSFERASE MMAB"/>
    <property type="match status" value="1"/>
</dbReference>
<dbReference type="EMBL" id="KJ206474">
    <property type="protein sequence ID" value="AHX83546.1"/>
    <property type="molecule type" value="Genomic_DNA"/>
</dbReference>
<evidence type="ECO:0000256" key="2">
    <source>
        <dbReference type="ARBA" id="ARBA00022741"/>
    </source>
</evidence>